<dbReference type="AlphaFoldDB" id="A0A2H0UFH6"/>
<dbReference type="Proteomes" id="UP000229315">
    <property type="component" value="Unassembled WGS sequence"/>
</dbReference>
<feature type="compositionally biased region" description="Basic residues" evidence="8">
    <location>
        <begin position="11"/>
        <end position="20"/>
    </location>
</feature>
<evidence type="ECO:0000313" key="9">
    <source>
        <dbReference type="EMBL" id="PIR85174.1"/>
    </source>
</evidence>
<proteinExistence type="inferred from homology"/>
<dbReference type="InterPro" id="IPR057268">
    <property type="entry name" value="Ribosomal_L18"/>
</dbReference>
<evidence type="ECO:0000256" key="6">
    <source>
        <dbReference type="ARBA" id="ARBA00035197"/>
    </source>
</evidence>
<gene>
    <name evidence="7" type="primary">rplR</name>
    <name evidence="9" type="ORF">COU15_02070</name>
</gene>
<keyword evidence="3 7" id="KW-0694">RNA-binding</keyword>
<dbReference type="HAMAP" id="MF_01337_B">
    <property type="entry name" value="Ribosomal_uL18_B"/>
    <property type="match status" value="1"/>
</dbReference>
<dbReference type="SUPFAM" id="SSF53137">
    <property type="entry name" value="Translational machinery components"/>
    <property type="match status" value="1"/>
</dbReference>
<keyword evidence="5 7" id="KW-0687">Ribonucleoprotein</keyword>
<feature type="region of interest" description="Disordered" evidence="8">
    <location>
        <begin position="1"/>
        <end position="20"/>
    </location>
</feature>
<accession>A0A2H0UFH6</accession>
<reference evidence="10" key="1">
    <citation type="submission" date="2017-09" db="EMBL/GenBank/DDBJ databases">
        <title>Depth-based differentiation of microbial function through sediment-hosted aquifers and enrichment of novel symbionts in the deep terrestrial subsurface.</title>
        <authorList>
            <person name="Probst A.J."/>
            <person name="Ladd B."/>
            <person name="Jarett J.K."/>
            <person name="Geller-Mcgrath D.E."/>
            <person name="Sieber C.M.K."/>
            <person name="Emerson J.B."/>
            <person name="Anantharaman K."/>
            <person name="Thomas B.C."/>
            <person name="Malmstrom R."/>
            <person name="Stieglmeier M."/>
            <person name="Klingl A."/>
            <person name="Woyke T."/>
            <person name="Ryan C.M."/>
            <person name="Banfield J.F."/>
        </authorList>
    </citation>
    <scope>NUCLEOTIDE SEQUENCE [LARGE SCALE GENOMIC DNA]</scope>
</reference>
<evidence type="ECO:0000256" key="3">
    <source>
        <dbReference type="ARBA" id="ARBA00022884"/>
    </source>
</evidence>
<dbReference type="CDD" id="cd00432">
    <property type="entry name" value="Ribosomal_L18_L5e"/>
    <property type="match status" value="1"/>
</dbReference>
<evidence type="ECO:0000256" key="8">
    <source>
        <dbReference type="SAM" id="MobiDB-lite"/>
    </source>
</evidence>
<comment type="subunit">
    <text evidence="7">Part of the 50S ribosomal subunit; part of the 5S rRNA/L5/L18/L25 subcomplex. Contacts the 5S and 23S rRNAs.</text>
</comment>
<name>A0A2H0UFH6_9BACT</name>
<evidence type="ECO:0000256" key="2">
    <source>
        <dbReference type="ARBA" id="ARBA00022730"/>
    </source>
</evidence>
<keyword evidence="2 7" id="KW-0699">rRNA-binding</keyword>
<dbReference type="Gene3D" id="3.30.420.100">
    <property type="match status" value="1"/>
</dbReference>
<dbReference type="Pfam" id="PF00861">
    <property type="entry name" value="Ribosomal_L18p"/>
    <property type="match status" value="1"/>
</dbReference>
<dbReference type="InterPro" id="IPR005484">
    <property type="entry name" value="Ribosomal_uL18_bac/plant/anim"/>
</dbReference>
<dbReference type="NCBIfam" id="TIGR00060">
    <property type="entry name" value="L18_bact"/>
    <property type="match status" value="1"/>
</dbReference>
<organism evidence="9 10">
    <name type="scientific">Candidatus Kaiserbacteria bacterium CG10_big_fil_rev_8_21_14_0_10_45_20</name>
    <dbReference type="NCBI Taxonomy" id="1974607"/>
    <lineage>
        <taxon>Bacteria</taxon>
        <taxon>Candidatus Kaiseribacteriota</taxon>
    </lineage>
</organism>
<dbReference type="GO" id="GO:0008097">
    <property type="term" value="F:5S rRNA binding"/>
    <property type="evidence" value="ECO:0007669"/>
    <property type="project" value="TreeGrafter"/>
</dbReference>
<dbReference type="PANTHER" id="PTHR12899">
    <property type="entry name" value="39S RIBOSOMAL PROTEIN L18, MITOCHONDRIAL"/>
    <property type="match status" value="1"/>
</dbReference>
<dbReference type="GO" id="GO:0006412">
    <property type="term" value="P:translation"/>
    <property type="evidence" value="ECO:0007669"/>
    <property type="project" value="UniProtKB-UniRule"/>
</dbReference>
<evidence type="ECO:0000313" key="10">
    <source>
        <dbReference type="Proteomes" id="UP000229315"/>
    </source>
</evidence>
<dbReference type="GO" id="GO:0003735">
    <property type="term" value="F:structural constituent of ribosome"/>
    <property type="evidence" value="ECO:0007669"/>
    <property type="project" value="InterPro"/>
</dbReference>
<evidence type="ECO:0000256" key="4">
    <source>
        <dbReference type="ARBA" id="ARBA00022980"/>
    </source>
</evidence>
<dbReference type="EMBL" id="PFBH01000014">
    <property type="protein sequence ID" value="PIR85174.1"/>
    <property type="molecule type" value="Genomic_DNA"/>
</dbReference>
<sequence>MSKTTPTTKKEFRKRRHARVRARAIGTESRPRLSVFRSSTHIYAQVINDELGATLANADSRSFEKKKPMDAAVEVGKMIATEAKKKGIEKVVFDRGGFEYAGRVKALADSARDNGLIF</sequence>
<evidence type="ECO:0000256" key="5">
    <source>
        <dbReference type="ARBA" id="ARBA00023274"/>
    </source>
</evidence>
<comment type="similarity">
    <text evidence="1 7">Belongs to the universal ribosomal protein uL18 family.</text>
</comment>
<dbReference type="InterPro" id="IPR004389">
    <property type="entry name" value="Ribosomal_uL18_bac-type"/>
</dbReference>
<dbReference type="GO" id="GO:0022625">
    <property type="term" value="C:cytosolic large ribosomal subunit"/>
    <property type="evidence" value="ECO:0007669"/>
    <property type="project" value="TreeGrafter"/>
</dbReference>
<evidence type="ECO:0000256" key="1">
    <source>
        <dbReference type="ARBA" id="ARBA00007116"/>
    </source>
</evidence>
<dbReference type="PANTHER" id="PTHR12899:SF3">
    <property type="entry name" value="LARGE RIBOSOMAL SUBUNIT PROTEIN UL18M"/>
    <property type="match status" value="1"/>
</dbReference>
<comment type="caution">
    <text evidence="9">The sequence shown here is derived from an EMBL/GenBank/DDBJ whole genome shotgun (WGS) entry which is preliminary data.</text>
</comment>
<evidence type="ECO:0000256" key="7">
    <source>
        <dbReference type="HAMAP-Rule" id="MF_01337"/>
    </source>
</evidence>
<comment type="function">
    <text evidence="7">This is one of the proteins that bind and probably mediate the attachment of the 5S RNA into the large ribosomal subunit, where it forms part of the central protuberance.</text>
</comment>
<keyword evidence="4 7" id="KW-0689">Ribosomal protein</keyword>
<dbReference type="FunFam" id="3.30.420.100:FF:000001">
    <property type="entry name" value="50S ribosomal protein L18"/>
    <property type="match status" value="1"/>
</dbReference>
<protein>
    <recommendedName>
        <fullName evidence="6 7">Large ribosomal subunit protein uL18</fullName>
    </recommendedName>
</protein>